<dbReference type="InterPro" id="IPR007351">
    <property type="entry name" value="YjbR"/>
</dbReference>
<dbReference type="SUPFAM" id="SSF142906">
    <property type="entry name" value="YjbR-like"/>
    <property type="match status" value="1"/>
</dbReference>
<dbReference type="EMBL" id="UASJ01000001">
    <property type="protein sequence ID" value="SQB64707.1"/>
    <property type="molecule type" value="Genomic_DNA"/>
</dbReference>
<dbReference type="Proteomes" id="UP000250245">
    <property type="component" value="Unassembled WGS sequence"/>
</dbReference>
<sequence length="129" mass="14817">MKAEELWDQARAVALELPGAEPWVYSPQWEAVKVCGKWFAVMVEVRDTPVVNLAVLPEDGLALTQRYAEITPGWHMNKDRWISVHPGGEVDLDLLKELVEESYLNVVSRLPKLVRQKLARHSNIHQPRR</sequence>
<dbReference type="RefSeq" id="WP_013189456.1">
    <property type="nucleotide sequence ID" value="NZ_CAMYEK010000001.1"/>
</dbReference>
<dbReference type="PANTHER" id="PTHR35145">
    <property type="entry name" value="CYTOPLASMIC PROTEIN-RELATED"/>
    <property type="match status" value="1"/>
</dbReference>
<dbReference type="InterPro" id="IPR058532">
    <property type="entry name" value="YjbR/MT2646/Rv2570-like"/>
</dbReference>
<accession>A0A2X2YM55</accession>
<proteinExistence type="predicted"/>
<dbReference type="GeneID" id="55565638"/>
<dbReference type="Pfam" id="PF04237">
    <property type="entry name" value="YjbR"/>
    <property type="match status" value="1"/>
</dbReference>
<dbReference type="AlphaFoldDB" id="A0A2X2YM55"/>
<evidence type="ECO:0000313" key="2">
    <source>
        <dbReference type="Proteomes" id="UP000250245"/>
    </source>
</evidence>
<reference evidence="1 2" key="1">
    <citation type="submission" date="2018-06" db="EMBL/GenBank/DDBJ databases">
        <authorList>
            <consortium name="Pathogen Informatics"/>
            <person name="Doyle S."/>
        </authorList>
    </citation>
    <scope>NUCLEOTIDE SEQUENCE [LARGE SCALE GENOMIC DNA]</scope>
    <source>
        <strain evidence="1 2">NCTC11820</strain>
    </source>
</reference>
<protein>
    <submittedName>
        <fullName evidence="1">Uncharacterized protein conserved in bacteria</fullName>
    </submittedName>
</protein>
<evidence type="ECO:0000313" key="1">
    <source>
        <dbReference type="EMBL" id="SQB64707.1"/>
    </source>
</evidence>
<dbReference type="Gene3D" id="3.90.1150.30">
    <property type="match status" value="1"/>
</dbReference>
<dbReference type="InterPro" id="IPR038056">
    <property type="entry name" value="YjbR-like_sf"/>
</dbReference>
<dbReference type="PANTHER" id="PTHR35145:SF1">
    <property type="entry name" value="CYTOPLASMIC PROTEIN"/>
    <property type="match status" value="1"/>
</dbReference>
<gene>
    <name evidence="1" type="primary">yjbR</name>
    <name evidence="1" type="ORF">NCTC11820_01059</name>
</gene>
<organism evidence="1 2">
    <name type="scientific">Mobiluncus curtisii</name>
    <dbReference type="NCBI Taxonomy" id="2051"/>
    <lineage>
        <taxon>Bacteria</taxon>
        <taxon>Bacillati</taxon>
        <taxon>Actinomycetota</taxon>
        <taxon>Actinomycetes</taxon>
        <taxon>Actinomycetales</taxon>
        <taxon>Actinomycetaceae</taxon>
        <taxon>Mobiluncus</taxon>
    </lineage>
</organism>
<name>A0A2X2YM55_9ACTO</name>